<dbReference type="Gene3D" id="2.40.160.60">
    <property type="entry name" value="Outer membrane protein transport protein (OMPP1/FadL/TodX)"/>
    <property type="match status" value="1"/>
</dbReference>
<organism evidence="2 3">
    <name type="scientific">Bdellovibrio bacteriovorus</name>
    <dbReference type="NCBI Taxonomy" id="959"/>
    <lineage>
        <taxon>Bacteria</taxon>
        <taxon>Pseudomonadati</taxon>
        <taxon>Bdellovibrionota</taxon>
        <taxon>Bdellovibrionia</taxon>
        <taxon>Bdellovibrionales</taxon>
        <taxon>Pseudobdellovibrionaceae</taxon>
        <taxon>Bdellovibrio</taxon>
    </lineage>
</organism>
<feature type="signal peptide" evidence="1">
    <location>
        <begin position="1"/>
        <end position="26"/>
    </location>
</feature>
<comment type="caution">
    <text evidence="2">The sequence shown here is derived from an EMBL/GenBank/DDBJ whole genome shotgun (WGS) entry which is preliminary data.</text>
</comment>
<evidence type="ECO:0000313" key="2">
    <source>
        <dbReference type="EMBL" id="KYG68286.1"/>
    </source>
</evidence>
<reference evidence="2 3" key="1">
    <citation type="submission" date="2016-03" db="EMBL/GenBank/DDBJ databases">
        <authorList>
            <person name="Ploux O."/>
        </authorList>
    </citation>
    <scope>NUCLEOTIDE SEQUENCE [LARGE SCALE GENOMIC DNA]</scope>
    <source>
        <strain evidence="2 3">EC13</strain>
    </source>
</reference>
<feature type="chain" id="PRO_5007825544" evidence="1">
    <location>
        <begin position="27"/>
        <end position="380"/>
    </location>
</feature>
<protein>
    <submittedName>
        <fullName evidence="2">Uncharacterized protein</fullName>
    </submittedName>
</protein>
<gene>
    <name evidence="2" type="ORF">AZI87_03245</name>
</gene>
<evidence type="ECO:0000313" key="3">
    <source>
        <dbReference type="Proteomes" id="UP000075799"/>
    </source>
</evidence>
<name>A0A161PTX2_BDEBC</name>
<accession>A0A161PTX2</accession>
<proteinExistence type="predicted"/>
<dbReference type="AlphaFoldDB" id="A0A161PTX2"/>
<dbReference type="Proteomes" id="UP000075799">
    <property type="component" value="Unassembled WGS sequence"/>
</dbReference>
<evidence type="ECO:0000256" key="1">
    <source>
        <dbReference type="SAM" id="SignalP"/>
    </source>
</evidence>
<dbReference type="EMBL" id="LUKD01000001">
    <property type="protein sequence ID" value="KYG68286.1"/>
    <property type="molecule type" value="Genomic_DNA"/>
</dbReference>
<keyword evidence="1" id="KW-0732">Signal</keyword>
<sequence length="380" mass="41170">MLSGDASSMKLIFAALILTFSAQSFAQSLGETTRSIRARGMGGVLVPFVSDADALFVNPAALKRAAAIDIKLIDLMAGANKTLVDSLDDLQNIDANDPSTFNQFYGKKLWAQGVGKAAISLPLISGGYLYDTEVTAELHNPAFPQFETYFRSDQAIYLGTAFSLGPSTYFGMSVKRVSRQGGSTQELSISDIADSSSLSDIGDRFANKGQGYGADLAILHEIPLPILKPTLTLVWQDVGNTAFKKTEGDDAPVHIEQNLVFGAGVGMDLPGLDWVIGVEGRRLLNPEIEIGKKLHVGTEISLPLIDLRAGYNQGYLSYGVGVNFLIFHLDAVSYTEETGLYPGQDGDSRYMASLSIDLSFDANFKFTDNNGKRRKLKQRR</sequence>